<keyword evidence="2" id="KW-1185">Reference proteome</keyword>
<comment type="caution">
    <text evidence="1">The sequence shown here is derived from an EMBL/GenBank/DDBJ whole genome shotgun (WGS) entry which is preliminary data.</text>
</comment>
<evidence type="ECO:0008006" key="3">
    <source>
        <dbReference type="Google" id="ProtNLM"/>
    </source>
</evidence>
<accession>A0ABW5XPB8</accession>
<organism evidence="1 2">
    <name type="scientific">Mucilaginibacter antarcticus</name>
    <dbReference type="NCBI Taxonomy" id="1855725"/>
    <lineage>
        <taxon>Bacteria</taxon>
        <taxon>Pseudomonadati</taxon>
        <taxon>Bacteroidota</taxon>
        <taxon>Sphingobacteriia</taxon>
        <taxon>Sphingobacteriales</taxon>
        <taxon>Sphingobacteriaceae</taxon>
        <taxon>Mucilaginibacter</taxon>
    </lineage>
</organism>
<dbReference type="InterPro" id="IPR029044">
    <property type="entry name" value="Nucleotide-diphossugar_trans"/>
</dbReference>
<dbReference type="Proteomes" id="UP001597601">
    <property type="component" value="Unassembled WGS sequence"/>
</dbReference>
<evidence type="ECO:0000313" key="2">
    <source>
        <dbReference type="Proteomes" id="UP001597601"/>
    </source>
</evidence>
<evidence type="ECO:0000313" key="1">
    <source>
        <dbReference type="EMBL" id="MFD2865310.1"/>
    </source>
</evidence>
<reference evidence="2" key="1">
    <citation type="journal article" date="2019" name="Int. J. Syst. Evol. Microbiol.">
        <title>The Global Catalogue of Microorganisms (GCM) 10K type strain sequencing project: providing services to taxonomists for standard genome sequencing and annotation.</title>
        <authorList>
            <consortium name="The Broad Institute Genomics Platform"/>
            <consortium name="The Broad Institute Genome Sequencing Center for Infectious Disease"/>
            <person name="Wu L."/>
            <person name="Ma J."/>
        </authorList>
    </citation>
    <scope>NUCLEOTIDE SEQUENCE [LARGE SCALE GENOMIC DNA]</scope>
    <source>
        <strain evidence="2">KCTC 52232</strain>
    </source>
</reference>
<sequence length="302" mass="35791">MLFIVFNRPETTIKVFAAIREARPTRLYIAADGPRPGNQSDIDNQKAVKEIVSKVDWACDVRTLYREHNLGCGKGPATAYDWFFEHEEEGIILEDDCLPDQSFFRYCQELLKKYRHDTKIMHIAGSNFQKGWKSDEDYSYYFSSYPHEWGWATWRRAWKLYDFDVKDYPELIKKDYFKGYFDSELEQKYRLSKIKNSYNNPNVNWWDYQWSFTLFSHSGLAIIPNTNMIENIGFGANATHTLSANDELKQNKAQPLEFPLKHPSFVIRDSKSDHRYFNKLLFSIFKRKIFSLFRIKGYNFGG</sequence>
<name>A0ABW5XPB8_9SPHI</name>
<dbReference type="EMBL" id="JBHUON010000012">
    <property type="protein sequence ID" value="MFD2865310.1"/>
    <property type="molecule type" value="Genomic_DNA"/>
</dbReference>
<proteinExistence type="predicted"/>
<dbReference type="RefSeq" id="WP_377127410.1">
    <property type="nucleotide sequence ID" value="NZ_JBHUHN010000001.1"/>
</dbReference>
<gene>
    <name evidence="1" type="ORF">ACFSYC_11485</name>
</gene>
<protein>
    <recommendedName>
        <fullName evidence="3">Nucleotide-diphospho-sugar transferase</fullName>
    </recommendedName>
</protein>
<dbReference type="SUPFAM" id="SSF53448">
    <property type="entry name" value="Nucleotide-diphospho-sugar transferases"/>
    <property type="match status" value="1"/>
</dbReference>
<dbReference type="Gene3D" id="3.90.550.10">
    <property type="entry name" value="Spore Coat Polysaccharide Biosynthesis Protein SpsA, Chain A"/>
    <property type="match status" value="1"/>
</dbReference>